<dbReference type="GO" id="GO:0005634">
    <property type="term" value="C:nucleus"/>
    <property type="evidence" value="ECO:0007669"/>
    <property type="project" value="UniProtKB-SubCell"/>
</dbReference>
<name>A9NP46_PICSI</name>
<evidence type="ECO:0000256" key="2">
    <source>
        <dbReference type="ARBA" id="ARBA00009001"/>
    </source>
</evidence>
<reference evidence="9" key="1">
    <citation type="journal article" date="2008" name="BMC Genomics">
        <title>A conifer genomics resource of 200,000 spruce (Picea spp.) ESTs and 6,464 high-quality, sequence-finished full-length cDNAs for Sitka spruce (Picea sitchensis).</title>
        <authorList>
            <person name="Ralph S.G."/>
            <person name="Chun H.J."/>
            <person name="Kolosova N."/>
            <person name="Cooper D."/>
            <person name="Oddy C."/>
            <person name="Ritland C.E."/>
            <person name="Kirkpatrick R."/>
            <person name="Moore R."/>
            <person name="Barber S."/>
            <person name="Holt R.A."/>
            <person name="Jones S.J."/>
            <person name="Marra M.A."/>
            <person name="Douglas C.J."/>
            <person name="Ritland K."/>
            <person name="Bohlmann J."/>
        </authorList>
    </citation>
    <scope>NUCLEOTIDE SEQUENCE</scope>
    <source>
        <tissue evidence="9">Green portion of the leader tissue</tissue>
    </source>
</reference>
<evidence type="ECO:0000313" key="9">
    <source>
        <dbReference type="EMBL" id="ABK22407.1"/>
    </source>
</evidence>
<evidence type="ECO:0000256" key="3">
    <source>
        <dbReference type="ARBA" id="ARBA00023015"/>
    </source>
</evidence>
<feature type="compositionally biased region" description="Acidic residues" evidence="7">
    <location>
        <begin position="12"/>
        <end position="21"/>
    </location>
</feature>
<evidence type="ECO:0000256" key="7">
    <source>
        <dbReference type="SAM" id="MobiDB-lite"/>
    </source>
</evidence>
<evidence type="ECO:0000259" key="8">
    <source>
        <dbReference type="Pfam" id="PF02229"/>
    </source>
</evidence>
<dbReference type="AlphaFoldDB" id="A9NP46"/>
<keyword evidence="4" id="KW-0238">DNA-binding</keyword>
<feature type="domain" description="Transcriptional coactivator p15 (PC4) C-terminal" evidence="8">
    <location>
        <begin position="44"/>
        <end position="95"/>
    </location>
</feature>
<organism evidence="9">
    <name type="scientific">Picea sitchensis</name>
    <name type="common">Sitka spruce</name>
    <name type="synonym">Pinus sitchensis</name>
    <dbReference type="NCBI Taxonomy" id="3332"/>
    <lineage>
        <taxon>Eukaryota</taxon>
        <taxon>Viridiplantae</taxon>
        <taxon>Streptophyta</taxon>
        <taxon>Embryophyta</taxon>
        <taxon>Tracheophyta</taxon>
        <taxon>Spermatophyta</taxon>
        <taxon>Pinopsida</taxon>
        <taxon>Pinidae</taxon>
        <taxon>Conifers I</taxon>
        <taxon>Pinales</taxon>
        <taxon>Pinaceae</taxon>
        <taxon>Picea</taxon>
    </lineage>
</organism>
<dbReference type="InterPro" id="IPR009044">
    <property type="entry name" value="ssDNA-bd_transcriptional_reg"/>
</dbReference>
<comment type="subcellular location">
    <subcellularLocation>
        <location evidence="1">Nucleus</location>
    </subcellularLocation>
</comment>
<dbReference type="InterPro" id="IPR045125">
    <property type="entry name" value="Sub1/Tcp4-like"/>
</dbReference>
<reference evidence="10" key="2">
    <citation type="submission" date="2009-02" db="EMBL/GenBank/DDBJ databases">
        <title>Full length sequence-verified cDNA sequences from Sitka spruce (Picea sitchensis).</title>
        <authorList>
            <person name="Reid K.E."/>
            <person name="Liao N."/>
            <person name="Ralph S."/>
            <person name="Kolosova N."/>
            <person name="Oddy C."/>
            <person name="Moore R."/>
            <person name="Mayo M."/>
            <person name="Wagner S."/>
            <person name="King J."/>
            <person name="Yanchuk A."/>
            <person name="Holt R."/>
            <person name="Jones S."/>
            <person name="Marra M."/>
            <person name="Ritland C.E."/>
            <person name="Ritland K."/>
            <person name="Bohlmann J."/>
        </authorList>
    </citation>
    <scope>NUCLEOTIDE SEQUENCE</scope>
    <source>
        <tissue evidence="10">Green portion of the leader tissue</tissue>
    </source>
</reference>
<dbReference type="EMBL" id="EF083056">
    <property type="protein sequence ID" value="ABK22407.1"/>
    <property type="molecule type" value="mRNA"/>
</dbReference>
<comment type="similarity">
    <text evidence="2">Belongs to the transcriptional coactivator PC4 family.</text>
</comment>
<keyword evidence="5" id="KW-0804">Transcription</keyword>
<feature type="region of interest" description="Disordered" evidence="7">
    <location>
        <begin position="1"/>
        <end position="31"/>
    </location>
</feature>
<evidence type="ECO:0000256" key="1">
    <source>
        <dbReference type="ARBA" id="ARBA00004123"/>
    </source>
</evidence>
<dbReference type="Gene3D" id="2.30.31.10">
    <property type="entry name" value="Transcriptional Coactivator Pc4, Chain A"/>
    <property type="match status" value="1"/>
</dbReference>
<dbReference type="OMA" id="TMDQWNV"/>
<keyword evidence="6" id="KW-0539">Nucleus</keyword>
<evidence type="ECO:0000256" key="5">
    <source>
        <dbReference type="ARBA" id="ARBA00023163"/>
    </source>
</evidence>
<evidence type="ECO:0000313" key="10">
    <source>
        <dbReference type="EMBL" id="ACN40333.1"/>
    </source>
</evidence>
<accession>A9NP46</accession>
<dbReference type="GO" id="GO:0003677">
    <property type="term" value="F:DNA binding"/>
    <property type="evidence" value="ECO:0007669"/>
    <property type="project" value="UniProtKB-KW"/>
</dbReference>
<keyword evidence="3" id="KW-0805">Transcription regulation</keyword>
<dbReference type="GO" id="GO:0060261">
    <property type="term" value="P:positive regulation of transcription initiation by RNA polymerase II"/>
    <property type="evidence" value="ECO:0007669"/>
    <property type="project" value="InterPro"/>
</dbReference>
<dbReference type="GO" id="GO:0003713">
    <property type="term" value="F:transcription coactivator activity"/>
    <property type="evidence" value="ECO:0007669"/>
    <property type="project" value="InterPro"/>
</dbReference>
<dbReference type="Pfam" id="PF02229">
    <property type="entry name" value="PC4"/>
    <property type="match status" value="1"/>
</dbReference>
<evidence type="ECO:0000256" key="4">
    <source>
        <dbReference type="ARBA" id="ARBA00023125"/>
    </source>
</evidence>
<dbReference type="SUPFAM" id="SSF54447">
    <property type="entry name" value="ssDNA-binding transcriptional regulator domain"/>
    <property type="match status" value="1"/>
</dbReference>
<sequence>MSKWGKRKEEYDRDDDSDGDGESPVKKKTKKKFVSDDTSTIEICEISKTRKVSVRMWQGKIFVDIREFYIKDGKQLPGKKGISLSLDQWEVLRNHIDEVDKEIP</sequence>
<proteinExistence type="evidence at transcript level"/>
<dbReference type="InterPro" id="IPR003173">
    <property type="entry name" value="PC4_C"/>
</dbReference>
<dbReference type="PANTHER" id="PTHR13215">
    <property type="entry name" value="RNA POLYMERASE II TRANSCRIPTIONAL COACTIVATOR"/>
    <property type="match status" value="1"/>
</dbReference>
<protein>
    <recommendedName>
        <fullName evidence="8">Transcriptional coactivator p15 (PC4) C-terminal domain-containing protein</fullName>
    </recommendedName>
</protein>
<dbReference type="EMBL" id="BT070836">
    <property type="protein sequence ID" value="ACN40333.1"/>
    <property type="molecule type" value="mRNA"/>
</dbReference>
<evidence type="ECO:0000256" key="6">
    <source>
        <dbReference type="ARBA" id="ARBA00023242"/>
    </source>
</evidence>